<comment type="caution">
    <text evidence="2">The sequence shown here is derived from an EMBL/GenBank/DDBJ whole genome shotgun (WGS) entry which is preliminary data.</text>
</comment>
<evidence type="ECO:0000256" key="1">
    <source>
        <dbReference type="SAM" id="MobiDB-lite"/>
    </source>
</evidence>
<evidence type="ECO:0000313" key="3">
    <source>
        <dbReference type="Proteomes" id="UP001278571"/>
    </source>
</evidence>
<name>A0ABU4JZ93_9ACTN</name>
<evidence type="ECO:0000313" key="2">
    <source>
        <dbReference type="EMBL" id="MDX2290814.1"/>
    </source>
</evidence>
<reference evidence="2 3" key="1">
    <citation type="submission" date="2023-10" db="EMBL/GenBank/DDBJ databases">
        <authorList>
            <person name="Wang X.X."/>
        </authorList>
    </citation>
    <scope>NUCLEOTIDE SEQUENCE [LARGE SCALE GENOMIC DNA]</scope>
    <source>
        <strain evidence="2 3">NBRC 12816</strain>
    </source>
</reference>
<keyword evidence="3" id="KW-1185">Reference proteome</keyword>
<sequence>MSAQDWEATRHRLHCGQRFLGTVVRVPRPGAIGIFVDIGLPVGGFVDVVLLPSEAERWPTEGTTSEFEVWWADERPQIRLKPVDPLFVREDFAEWLIRWRPGWPQEHGLPVTIADVPPSASEAGRGDAHR</sequence>
<gene>
    <name evidence="2" type="ORF">R2363_01220</name>
</gene>
<protein>
    <recommendedName>
        <fullName evidence="4">S1 motif domain-containing protein</fullName>
    </recommendedName>
</protein>
<organism evidence="2 3">
    <name type="scientific">Streptomyces roseolus</name>
    <dbReference type="NCBI Taxonomy" id="67358"/>
    <lineage>
        <taxon>Bacteria</taxon>
        <taxon>Bacillati</taxon>
        <taxon>Actinomycetota</taxon>
        <taxon>Actinomycetes</taxon>
        <taxon>Kitasatosporales</taxon>
        <taxon>Streptomycetaceae</taxon>
        <taxon>Streptomyces</taxon>
    </lineage>
</organism>
<accession>A0ABU4JZ93</accession>
<evidence type="ECO:0008006" key="4">
    <source>
        <dbReference type="Google" id="ProtNLM"/>
    </source>
</evidence>
<dbReference type="RefSeq" id="WP_319007407.1">
    <property type="nucleotide sequence ID" value="NZ_JAWJZF010000158.1"/>
</dbReference>
<dbReference type="Proteomes" id="UP001278571">
    <property type="component" value="Unassembled WGS sequence"/>
</dbReference>
<feature type="region of interest" description="Disordered" evidence="1">
    <location>
        <begin position="110"/>
        <end position="130"/>
    </location>
</feature>
<dbReference type="EMBL" id="JAWJZF010000158">
    <property type="protein sequence ID" value="MDX2290814.1"/>
    <property type="molecule type" value="Genomic_DNA"/>
</dbReference>
<proteinExistence type="predicted"/>